<evidence type="ECO:0000313" key="1">
    <source>
        <dbReference type="EnsemblMetazoa" id="XP_019760244.1"/>
    </source>
</evidence>
<name>A0AAR5PGS0_DENPD</name>
<organism evidence="1 2">
    <name type="scientific">Dendroctonus ponderosae</name>
    <name type="common">Mountain pine beetle</name>
    <dbReference type="NCBI Taxonomy" id="77166"/>
    <lineage>
        <taxon>Eukaryota</taxon>
        <taxon>Metazoa</taxon>
        <taxon>Ecdysozoa</taxon>
        <taxon>Arthropoda</taxon>
        <taxon>Hexapoda</taxon>
        <taxon>Insecta</taxon>
        <taxon>Pterygota</taxon>
        <taxon>Neoptera</taxon>
        <taxon>Endopterygota</taxon>
        <taxon>Coleoptera</taxon>
        <taxon>Polyphaga</taxon>
        <taxon>Cucujiformia</taxon>
        <taxon>Curculionidae</taxon>
        <taxon>Scolytinae</taxon>
        <taxon>Dendroctonus</taxon>
    </lineage>
</organism>
<dbReference type="EnsemblMetazoa" id="XM_019904685.1">
    <property type="protein sequence ID" value="XP_019760244.1"/>
    <property type="gene ID" value="LOC109537797"/>
</dbReference>
<keyword evidence="2" id="KW-1185">Reference proteome</keyword>
<protein>
    <submittedName>
        <fullName evidence="1">Uncharacterized protein</fullName>
    </submittedName>
</protein>
<accession>A0AAR5PGS0</accession>
<dbReference type="Proteomes" id="UP000019118">
    <property type="component" value="Unassembled WGS sequence"/>
</dbReference>
<evidence type="ECO:0000313" key="2">
    <source>
        <dbReference type="Proteomes" id="UP000019118"/>
    </source>
</evidence>
<sequence length="325" mass="36800">MLERFVHLKECVVLTLNELNASHMWNEDEEDYYKVVELLKVFGPIKLTVEALGEECDIQKRVESDIQEPDNVLLKNAIEVSINKYLKKPEEVSCSTQTPIKKSNTILTYTSPLESVIKPAKVYPGKRCLVQPIAKLGDIPGPSHEYVHVTSNIATVPGSKDTLSRESSSNDSARMAPELCTPKKFKDDILPGESPFTAVTSTISASATVSSVRRLNLKAVGITQQKHLSPRNKISYEGVKKLKKLVHRQEVRNKNIKADLKNSQSALLQNFENVNKYTRNFILSQNKNQKLKPRGRRFSLEVKFLLCQYSSKAERVTDSYNFYLQ</sequence>
<proteinExistence type="predicted"/>
<reference evidence="2" key="1">
    <citation type="journal article" date="2013" name="Genome Biol.">
        <title>Draft genome of the mountain pine beetle, Dendroctonus ponderosae Hopkins, a major forest pest.</title>
        <authorList>
            <person name="Keeling C.I."/>
            <person name="Yuen M.M."/>
            <person name="Liao N.Y."/>
            <person name="Docking T.R."/>
            <person name="Chan S.K."/>
            <person name="Taylor G.A."/>
            <person name="Palmquist D.L."/>
            <person name="Jackman S.D."/>
            <person name="Nguyen A."/>
            <person name="Li M."/>
            <person name="Henderson H."/>
            <person name="Janes J.K."/>
            <person name="Zhao Y."/>
            <person name="Pandoh P."/>
            <person name="Moore R."/>
            <person name="Sperling F.A."/>
            <person name="Huber D.P."/>
            <person name="Birol I."/>
            <person name="Jones S.J."/>
            <person name="Bohlmann J."/>
        </authorList>
    </citation>
    <scope>NUCLEOTIDE SEQUENCE</scope>
</reference>
<dbReference type="AlphaFoldDB" id="A0AAR5PGS0"/>
<reference evidence="1" key="2">
    <citation type="submission" date="2024-08" db="UniProtKB">
        <authorList>
            <consortium name="EnsemblMetazoa"/>
        </authorList>
    </citation>
    <scope>IDENTIFICATION</scope>
</reference>